<name>A0AAD5WK66_PARTN</name>
<evidence type="ECO:0000313" key="3">
    <source>
        <dbReference type="Proteomes" id="UP001196413"/>
    </source>
</evidence>
<dbReference type="Proteomes" id="UP001196413">
    <property type="component" value="Unassembled WGS sequence"/>
</dbReference>
<organism evidence="2 3">
    <name type="scientific">Parelaphostrongylus tenuis</name>
    <name type="common">Meningeal worm</name>
    <dbReference type="NCBI Taxonomy" id="148309"/>
    <lineage>
        <taxon>Eukaryota</taxon>
        <taxon>Metazoa</taxon>
        <taxon>Ecdysozoa</taxon>
        <taxon>Nematoda</taxon>
        <taxon>Chromadorea</taxon>
        <taxon>Rhabditida</taxon>
        <taxon>Rhabditina</taxon>
        <taxon>Rhabditomorpha</taxon>
        <taxon>Strongyloidea</taxon>
        <taxon>Metastrongylidae</taxon>
        <taxon>Parelaphostrongylus</taxon>
    </lineage>
</organism>
<keyword evidence="1" id="KW-0812">Transmembrane</keyword>
<evidence type="ECO:0000313" key="2">
    <source>
        <dbReference type="EMBL" id="KAJ1372785.1"/>
    </source>
</evidence>
<gene>
    <name evidence="2" type="ORF">KIN20_035041</name>
</gene>
<comment type="caution">
    <text evidence="2">The sequence shown here is derived from an EMBL/GenBank/DDBJ whole genome shotgun (WGS) entry which is preliminary data.</text>
</comment>
<dbReference type="EMBL" id="JAHQIW010007185">
    <property type="protein sequence ID" value="KAJ1372785.1"/>
    <property type="molecule type" value="Genomic_DNA"/>
</dbReference>
<sequence>MTDAEMANSSTTSSYVHSEDIAVSVIIVTLMMLLYDNMKPFTAICMDRCLLKQLSDETTSHQLGTQDLSFTSYIFKLIDSLPVGGML</sequence>
<evidence type="ECO:0000256" key="1">
    <source>
        <dbReference type="SAM" id="Phobius"/>
    </source>
</evidence>
<keyword evidence="1" id="KW-0472">Membrane</keyword>
<protein>
    <submittedName>
        <fullName evidence="2">Uncharacterized protein</fullName>
    </submittedName>
</protein>
<reference evidence="2" key="1">
    <citation type="submission" date="2021-06" db="EMBL/GenBank/DDBJ databases">
        <title>Parelaphostrongylus tenuis whole genome reference sequence.</title>
        <authorList>
            <person name="Garwood T.J."/>
            <person name="Larsen P.A."/>
            <person name="Fountain-Jones N.M."/>
            <person name="Garbe J.R."/>
            <person name="Macchietto M.G."/>
            <person name="Kania S.A."/>
            <person name="Gerhold R.W."/>
            <person name="Richards J.E."/>
            <person name="Wolf T.M."/>
        </authorList>
    </citation>
    <scope>NUCLEOTIDE SEQUENCE</scope>
    <source>
        <strain evidence="2">MNPRO001-30</strain>
        <tissue evidence="2">Meninges</tissue>
    </source>
</reference>
<proteinExistence type="predicted"/>
<accession>A0AAD5WK66</accession>
<keyword evidence="3" id="KW-1185">Reference proteome</keyword>
<feature type="transmembrane region" description="Helical" evidence="1">
    <location>
        <begin position="21"/>
        <end position="38"/>
    </location>
</feature>
<keyword evidence="1" id="KW-1133">Transmembrane helix</keyword>
<dbReference type="AlphaFoldDB" id="A0AAD5WK66"/>